<protein>
    <recommendedName>
        <fullName evidence="3">Acetyltransferase</fullName>
    </recommendedName>
</protein>
<organism evidence="1 2">
    <name type="scientific">Streptomyces yatensis</name>
    <dbReference type="NCBI Taxonomy" id="155177"/>
    <lineage>
        <taxon>Bacteria</taxon>
        <taxon>Bacillati</taxon>
        <taxon>Actinomycetota</taxon>
        <taxon>Actinomycetes</taxon>
        <taxon>Kitasatosporales</taxon>
        <taxon>Streptomycetaceae</taxon>
        <taxon>Streptomyces</taxon>
        <taxon>Streptomyces violaceusniger group</taxon>
    </lineage>
</organism>
<comment type="caution">
    <text evidence="1">The sequence shown here is derived from an EMBL/GenBank/DDBJ whole genome shotgun (WGS) entry which is preliminary data.</text>
</comment>
<dbReference type="EMBL" id="BAAALR010000015">
    <property type="protein sequence ID" value="GAA1674858.1"/>
    <property type="molecule type" value="Genomic_DNA"/>
</dbReference>
<sequence>MLTTQTANIGSLRLAAKLGFTEVERFQAWDTEQWFGVWSAVTPSG</sequence>
<dbReference type="InterPro" id="IPR016181">
    <property type="entry name" value="Acyl_CoA_acyltransferase"/>
</dbReference>
<evidence type="ECO:0008006" key="3">
    <source>
        <dbReference type="Google" id="ProtNLM"/>
    </source>
</evidence>
<evidence type="ECO:0000313" key="2">
    <source>
        <dbReference type="Proteomes" id="UP001499947"/>
    </source>
</evidence>
<evidence type="ECO:0000313" key="1">
    <source>
        <dbReference type="EMBL" id="GAA1674858.1"/>
    </source>
</evidence>
<gene>
    <name evidence="1" type="ORF">GCM10009680_13120</name>
</gene>
<name>A0ABN2GPX8_9ACTN</name>
<keyword evidence="2" id="KW-1185">Reference proteome</keyword>
<proteinExistence type="predicted"/>
<reference evidence="1 2" key="1">
    <citation type="journal article" date="2019" name="Int. J. Syst. Evol. Microbiol.">
        <title>The Global Catalogue of Microorganisms (GCM) 10K type strain sequencing project: providing services to taxonomists for standard genome sequencing and annotation.</title>
        <authorList>
            <consortium name="The Broad Institute Genomics Platform"/>
            <consortium name="The Broad Institute Genome Sequencing Center for Infectious Disease"/>
            <person name="Wu L."/>
            <person name="Ma J."/>
        </authorList>
    </citation>
    <scope>NUCLEOTIDE SEQUENCE [LARGE SCALE GENOMIC DNA]</scope>
    <source>
        <strain evidence="1 2">JCM 13244</strain>
    </source>
</reference>
<dbReference type="SUPFAM" id="SSF55729">
    <property type="entry name" value="Acyl-CoA N-acyltransferases (Nat)"/>
    <property type="match status" value="1"/>
</dbReference>
<dbReference type="Proteomes" id="UP001499947">
    <property type="component" value="Unassembled WGS sequence"/>
</dbReference>
<accession>A0ABN2GPX8</accession>